<sequence>MVLAQTKAKAPPPPELEKLDEGPDTGVTIVKPEQRKITEKREKGKVNEVEVKSGKSTYTLRGDPGVGNTAKGTQNGDANRPAMWTVKQFGGPKEVKEAEEIPTLPPAPVSPASASAAAAASSAAASKK</sequence>
<dbReference type="InterPro" id="IPR021357">
    <property type="entry name" value="DUF2782"/>
</dbReference>
<keyword evidence="3" id="KW-1185">Reference proteome</keyword>
<name>A0A916XJY7_9BURK</name>
<comment type="caution">
    <text evidence="2">The sequence shown here is derived from an EMBL/GenBank/DDBJ whole genome shotgun (WGS) entry which is preliminary data.</text>
</comment>
<evidence type="ECO:0000313" key="2">
    <source>
        <dbReference type="EMBL" id="GGC79619.1"/>
    </source>
</evidence>
<reference evidence="2" key="2">
    <citation type="submission" date="2020-09" db="EMBL/GenBank/DDBJ databases">
        <authorList>
            <person name="Sun Q."/>
            <person name="Zhou Y."/>
        </authorList>
    </citation>
    <scope>NUCLEOTIDE SEQUENCE</scope>
    <source>
        <strain evidence="2">CGMCC 1.10998</strain>
    </source>
</reference>
<proteinExistence type="predicted"/>
<dbReference type="EMBL" id="BMED01000002">
    <property type="protein sequence ID" value="GGC79619.1"/>
    <property type="molecule type" value="Genomic_DNA"/>
</dbReference>
<accession>A0A916XJY7</accession>
<evidence type="ECO:0008006" key="4">
    <source>
        <dbReference type="Google" id="ProtNLM"/>
    </source>
</evidence>
<dbReference type="Proteomes" id="UP000637423">
    <property type="component" value="Unassembled WGS sequence"/>
</dbReference>
<feature type="region of interest" description="Disordered" evidence="1">
    <location>
        <begin position="1"/>
        <end position="26"/>
    </location>
</feature>
<reference evidence="2" key="1">
    <citation type="journal article" date="2014" name="Int. J. Syst. Evol. Microbiol.">
        <title>Complete genome sequence of Corynebacterium casei LMG S-19264T (=DSM 44701T), isolated from a smear-ripened cheese.</title>
        <authorList>
            <consortium name="US DOE Joint Genome Institute (JGI-PGF)"/>
            <person name="Walter F."/>
            <person name="Albersmeier A."/>
            <person name="Kalinowski J."/>
            <person name="Ruckert C."/>
        </authorList>
    </citation>
    <scope>NUCLEOTIDE SEQUENCE</scope>
    <source>
        <strain evidence="2">CGMCC 1.10998</strain>
    </source>
</reference>
<organism evidence="2 3">
    <name type="scientific">Undibacterium terreum</name>
    <dbReference type="NCBI Taxonomy" id="1224302"/>
    <lineage>
        <taxon>Bacteria</taxon>
        <taxon>Pseudomonadati</taxon>
        <taxon>Pseudomonadota</taxon>
        <taxon>Betaproteobacteria</taxon>
        <taxon>Burkholderiales</taxon>
        <taxon>Oxalobacteraceae</taxon>
        <taxon>Undibacterium</taxon>
    </lineage>
</organism>
<feature type="region of interest" description="Disordered" evidence="1">
    <location>
        <begin position="41"/>
        <end position="128"/>
    </location>
</feature>
<feature type="compositionally biased region" description="Basic and acidic residues" evidence="1">
    <location>
        <begin position="41"/>
        <end position="53"/>
    </location>
</feature>
<dbReference type="AlphaFoldDB" id="A0A916XJY7"/>
<gene>
    <name evidence="2" type="ORF">GCM10011396_28640</name>
</gene>
<dbReference type="Pfam" id="PF11191">
    <property type="entry name" value="DUF2782"/>
    <property type="match status" value="1"/>
</dbReference>
<evidence type="ECO:0000256" key="1">
    <source>
        <dbReference type="SAM" id="MobiDB-lite"/>
    </source>
</evidence>
<protein>
    <recommendedName>
        <fullName evidence="4">DUF2782 domain-containing protein</fullName>
    </recommendedName>
</protein>
<evidence type="ECO:0000313" key="3">
    <source>
        <dbReference type="Proteomes" id="UP000637423"/>
    </source>
</evidence>
<dbReference type="Gene3D" id="2.20.130.30">
    <property type="entry name" value="Protein of unknown function DUF2782"/>
    <property type="match status" value="1"/>
</dbReference>
<feature type="compositionally biased region" description="Low complexity" evidence="1">
    <location>
        <begin position="110"/>
        <end position="128"/>
    </location>
</feature>